<evidence type="ECO:0000313" key="6">
    <source>
        <dbReference type="EMBL" id="GAA2331902.1"/>
    </source>
</evidence>
<proteinExistence type="predicted"/>
<organism evidence="6 7">
    <name type="scientific">Streptomyces cuspidosporus</name>
    <dbReference type="NCBI Taxonomy" id="66882"/>
    <lineage>
        <taxon>Bacteria</taxon>
        <taxon>Bacillati</taxon>
        <taxon>Actinomycetota</taxon>
        <taxon>Actinomycetes</taxon>
        <taxon>Kitasatosporales</taxon>
        <taxon>Streptomycetaceae</taxon>
        <taxon>Streptomyces</taxon>
    </lineage>
</organism>
<dbReference type="CDD" id="cd03216">
    <property type="entry name" value="ABC_Carb_Monos_I"/>
    <property type="match status" value="1"/>
</dbReference>
<dbReference type="CDD" id="cd03215">
    <property type="entry name" value="ABC_Carb_Monos_II"/>
    <property type="match status" value="1"/>
</dbReference>
<dbReference type="SUPFAM" id="SSF52540">
    <property type="entry name" value="P-loop containing nucleoside triphosphate hydrolases"/>
    <property type="match status" value="2"/>
</dbReference>
<dbReference type="Gene3D" id="3.40.50.300">
    <property type="entry name" value="P-loop containing nucleotide triphosphate hydrolases"/>
    <property type="match status" value="2"/>
</dbReference>
<dbReference type="SMART" id="SM00382">
    <property type="entry name" value="AAA"/>
    <property type="match status" value="2"/>
</dbReference>
<dbReference type="RefSeq" id="WP_346173579.1">
    <property type="nucleotide sequence ID" value="NZ_BAAASD010000004.1"/>
</dbReference>
<keyword evidence="7" id="KW-1185">Reference proteome</keyword>
<sequence length="509" mass="54750">MLTRHEQAVTAVQPLLDCRRLTKRFNGVTVVDGVDLALHGGEVHALLGENGAGKSTVIKMLAGVHRADGGEIRRRGASVALGEDLDIAFIHQDLGLVETLTVAENIALTVGYPRRAGLIRWRAVARRAREVLDLLHAEIPVDQPVSSLAPGARSIVAIARALAQRRDVVVLDEPTATLPEEDVVALLAALDRLRDQGVGALYVTHRLDEVFRIADQVSVLRDGRLVWQGRTADTDPDALVSAIVGRPLGEVFPRSRPPREQTLLALRDVRTPAAGPVSVQLRRGEVFGLAGLRGAGQEEIGRALFGVIPLCGGTVEWEGREWHPGSVAEALARGVGFVSGNRAEESLAADLTTTENLFLNPGRRGARALLPQPRAAERRAARELIDRFTVRPADPDRQAQTLSGGNQQKLVLARWLSSPIRLLVLEEPTIGVDIGAKAEIYKLLRDFTAAGNTVLVISSDFEEVAGICHRALVLNRGRAGRLLDGEQLTPAALIAAASHGSPARTENSR</sequence>
<feature type="domain" description="ABC transporter" evidence="5">
    <location>
        <begin position="16"/>
        <end position="247"/>
    </location>
</feature>
<evidence type="ECO:0000256" key="1">
    <source>
        <dbReference type="ARBA" id="ARBA00022448"/>
    </source>
</evidence>
<dbReference type="Proteomes" id="UP001500253">
    <property type="component" value="Unassembled WGS sequence"/>
</dbReference>
<dbReference type="PANTHER" id="PTHR43790:SF9">
    <property type="entry name" value="GALACTOFURANOSE TRANSPORTER ATP-BINDING PROTEIN YTFR"/>
    <property type="match status" value="1"/>
</dbReference>
<dbReference type="InterPro" id="IPR017871">
    <property type="entry name" value="ABC_transporter-like_CS"/>
</dbReference>
<feature type="domain" description="ABC transporter" evidence="5">
    <location>
        <begin position="258"/>
        <end position="501"/>
    </location>
</feature>
<evidence type="ECO:0000256" key="2">
    <source>
        <dbReference type="ARBA" id="ARBA00022737"/>
    </source>
</evidence>
<dbReference type="EMBL" id="BAAASD010000004">
    <property type="protein sequence ID" value="GAA2331902.1"/>
    <property type="molecule type" value="Genomic_DNA"/>
</dbReference>
<keyword evidence="3" id="KW-0547">Nucleotide-binding</keyword>
<dbReference type="Pfam" id="PF00005">
    <property type="entry name" value="ABC_tran"/>
    <property type="match status" value="2"/>
</dbReference>
<reference evidence="7" key="1">
    <citation type="journal article" date="2019" name="Int. J. Syst. Evol. Microbiol.">
        <title>The Global Catalogue of Microorganisms (GCM) 10K type strain sequencing project: providing services to taxonomists for standard genome sequencing and annotation.</title>
        <authorList>
            <consortium name="The Broad Institute Genomics Platform"/>
            <consortium name="The Broad Institute Genome Sequencing Center for Infectious Disease"/>
            <person name="Wu L."/>
            <person name="Ma J."/>
        </authorList>
    </citation>
    <scope>NUCLEOTIDE SEQUENCE [LARGE SCALE GENOMIC DNA]</scope>
    <source>
        <strain evidence="7">JCM 4316</strain>
    </source>
</reference>
<dbReference type="PROSITE" id="PS50893">
    <property type="entry name" value="ABC_TRANSPORTER_2"/>
    <property type="match status" value="2"/>
</dbReference>
<evidence type="ECO:0000259" key="5">
    <source>
        <dbReference type="PROSITE" id="PS50893"/>
    </source>
</evidence>
<dbReference type="GO" id="GO:0005524">
    <property type="term" value="F:ATP binding"/>
    <property type="evidence" value="ECO:0007669"/>
    <property type="project" value="UniProtKB-KW"/>
</dbReference>
<comment type="caution">
    <text evidence="6">The sequence shown here is derived from an EMBL/GenBank/DDBJ whole genome shotgun (WGS) entry which is preliminary data.</text>
</comment>
<dbReference type="InterPro" id="IPR050107">
    <property type="entry name" value="ABC_carbohydrate_import_ATPase"/>
</dbReference>
<accession>A0ABP5SIJ9</accession>
<keyword evidence="1" id="KW-0813">Transport</keyword>
<dbReference type="InterPro" id="IPR003593">
    <property type="entry name" value="AAA+_ATPase"/>
</dbReference>
<gene>
    <name evidence="6" type="ORF">GCM10010246_13950</name>
</gene>
<dbReference type="InterPro" id="IPR027417">
    <property type="entry name" value="P-loop_NTPase"/>
</dbReference>
<evidence type="ECO:0000313" key="7">
    <source>
        <dbReference type="Proteomes" id="UP001500253"/>
    </source>
</evidence>
<keyword evidence="2" id="KW-0677">Repeat</keyword>
<dbReference type="PANTHER" id="PTHR43790">
    <property type="entry name" value="CARBOHYDRATE TRANSPORT ATP-BINDING PROTEIN MG119-RELATED"/>
    <property type="match status" value="1"/>
</dbReference>
<evidence type="ECO:0000256" key="4">
    <source>
        <dbReference type="ARBA" id="ARBA00022840"/>
    </source>
</evidence>
<protein>
    <submittedName>
        <fullName evidence="6">Sugar ABC transporter ATP-binding protein</fullName>
    </submittedName>
</protein>
<name>A0ABP5SIJ9_9ACTN</name>
<evidence type="ECO:0000256" key="3">
    <source>
        <dbReference type="ARBA" id="ARBA00022741"/>
    </source>
</evidence>
<dbReference type="PROSITE" id="PS00211">
    <property type="entry name" value="ABC_TRANSPORTER_1"/>
    <property type="match status" value="1"/>
</dbReference>
<dbReference type="InterPro" id="IPR003439">
    <property type="entry name" value="ABC_transporter-like_ATP-bd"/>
</dbReference>
<keyword evidence="4 6" id="KW-0067">ATP-binding</keyword>